<dbReference type="PROSITE" id="PS00041">
    <property type="entry name" value="HTH_ARAC_FAMILY_1"/>
    <property type="match status" value="1"/>
</dbReference>
<dbReference type="Pfam" id="PF14525">
    <property type="entry name" value="AraC_binding_2"/>
    <property type="match status" value="1"/>
</dbReference>
<evidence type="ECO:0000313" key="6">
    <source>
        <dbReference type="EMBL" id="QWC11727.1"/>
    </source>
</evidence>
<dbReference type="InterPro" id="IPR018062">
    <property type="entry name" value="HTH_AraC-typ_CS"/>
</dbReference>
<organism evidence="6 7">
    <name type="scientific">Arthrobacter jiangjiafuii</name>
    <dbReference type="NCBI Taxonomy" id="2817475"/>
    <lineage>
        <taxon>Bacteria</taxon>
        <taxon>Bacillati</taxon>
        <taxon>Actinomycetota</taxon>
        <taxon>Actinomycetes</taxon>
        <taxon>Micrococcales</taxon>
        <taxon>Micrococcaceae</taxon>
        <taxon>Arthrobacter</taxon>
    </lineage>
</organism>
<keyword evidence="4" id="KW-0804">Transcription</keyword>
<reference evidence="6 7" key="1">
    <citation type="submission" date="2021-05" db="EMBL/GenBank/DDBJ databases">
        <title>Novel species in genus Arthrobacter.</title>
        <authorList>
            <person name="Zhang G."/>
        </authorList>
    </citation>
    <scope>NUCLEOTIDE SEQUENCE [LARGE SCALE GENOMIC DNA]</scope>
    <source>
        <strain evidence="7">zg-ZUI227</strain>
    </source>
</reference>
<dbReference type="AlphaFoldDB" id="A0A975M8A5"/>
<evidence type="ECO:0000256" key="2">
    <source>
        <dbReference type="ARBA" id="ARBA00023125"/>
    </source>
</evidence>
<dbReference type="PANTHER" id="PTHR46796:SF6">
    <property type="entry name" value="ARAC SUBFAMILY"/>
    <property type="match status" value="1"/>
</dbReference>
<dbReference type="KEGG" id="ajg:KKR91_08170"/>
<sequence length="320" mass="34880">MLDTPGQSAAAGPVRATTFAAWKRLISDSFVPLETIPAPGRRPDDHFEGQLLGRRLREMAIVRVEAQAHTVVRTPELAAAADQGYYKLNLQISGRGALEQAGREIELSPGDLAIYDTQQPYTLRFAEDMTTLVLMFPKQLLNLAAEDLSDLTAIRLGAGHPVGSAVVPFLTRIAALLPDLDGPIGHRLAMNTVDLLATMLAAESYSGRVATGHERMLPRIKHFIEGQLANPELSPGYIASAHYISTRSLHKLFEDSGTTAAAWIRERRLDGARRDLADPLQADLPVATVGARWGLPDPAHFSRAFRTAYGCPPSVYRTRS</sequence>
<evidence type="ECO:0000256" key="1">
    <source>
        <dbReference type="ARBA" id="ARBA00023015"/>
    </source>
</evidence>
<dbReference type="GO" id="GO:0043565">
    <property type="term" value="F:sequence-specific DNA binding"/>
    <property type="evidence" value="ECO:0007669"/>
    <property type="project" value="InterPro"/>
</dbReference>
<dbReference type="SUPFAM" id="SSF46689">
    <property type="entry name" value="Homeodomain-like"/>
    <property type="match status" value="1"/>
</dbReference>
<evidence type="ECO:0000256" key="4">
    <source>
        <dbReference type="ARBA" id="ARBA00023163"/>
    </source>
</evidence>
<proteinExistence type="predicted"/>
<dbReference type="InterPro" id="IPR035418">
    <property type="entry name" value="AraC-bd_2"/>
</dbReference>
<dbReference type="SMART" id="SM00342">
    <property type="entry name" value="HTH_ARAC"/>
    <property type="match status" value="1"/>
</dbReference>
<dbReference type="InterPro" id="IPR009057">
    <property type="entry name" value="Homeodomain-like_sf"/>
</dbReference>
<dbReference type="Gene3D" id="1.10.10.60">
    <property type="entry name" value="Homeodomain-like"/>
    <property type="match status" value="1"/>
</dbReference>
<dbReference type="Proteomes" id="UP000676885">
    <property type="component" value="Chromosome"/>
</dbReference>
<dbReference type="SUPFAM" id="SSF51215">
    <property type="entry name" value="Regulatory protein AraC"/>
    <property type="match status" value="1"/>
</dbReference>
<feature type="domain" description="HTH araC/xylS-type" evidence="5">
    <location>
        <begin position="218"/>
        <end position="319"/>
    </location>
</feature>
<dbReference type="PANTHER" id="PTHR46796">
    <property type="entry name" value="HTH-TYPE TRANSCRIPTIONAL ACTIVATOR RHAS-RELATED"/>
    <property type="match status" value="1"/>
</dbReference>
<evidence type="ECO:0000259" key="5">
    <source>
        <dbReference type="PROSITE" id="PS01124"/>
    </source>
</evidence>
<protein>
    <submittedName>
        <fullName evidence="6">Helix-turn-helix domain-containing protein</fullName>
    </submittedName>
</protein>
<gene>
    <name evidence="6" type="ORF">KKR91_08170</name>
</gene>
<keyword evidence="2" id="KW-0238">DNA-binding</keyword>
<keyword evidence="3" id="KW-0010">Activator</keyword>
<accession>A0A975M8A5</accession>
<name>A0A975M8A5_9MICC</name>
<dbReference type="InterPro" id="IPR037923">
    <property type="entry name" value="HTH-like"/>
</dbReference>
<dbReference type="InterPro" id="IPR018060">
    <property type="entry name" value="HTH_AraC"/>
</dbReference>
<evidence type="ECO:0000313" key="7">
    <source>
        <dbReference type="Proteomes" id="UP000676885"/>
    </source>
</evidence>
<dbReference type="Pfam" id="PF12833">
    <property type="entry name" value="HTH_18"/>
    <property type="match status" value="1"/>
</dbReference>
<dbReference type="EMBL" id="CP076022">
    <property type="protein sequence ID" value="QWC11727.1"/>
    <property type="molecule type" value="Genomic_DNA"/>
</dbReference>
<evidence type="ECO:0000256" key="3">
    <source>
        <dbReference type="ARBA" id="ARBA00023159"/>
    </source>
</evidence>
<keyword evidence="7" id="KW-1185">Reference proteome</keyword>
<dbReference type="GO" id="GO:0003700">
    <property type="term" value="F:DNA-binding transcription factor activity"/>
    <property type="evidence" value="ECO:0007669"/>
    <property type="project" value="InterPro"/>
</dbReference>
<keyword evidence="1" id="KW-0805">Transcription regulation</keyword>
<dbReference type="PROSITE" id="PS01124">
    <property type="entry name" value="HTH_ARAC_FAMILY_2"/>
    <property type="match status" value="1"/>
</dbReference>
<dbReference type="InterPro" id="IPR050204">
    <property type="entry name" value="AraC_XylS_family_regulators"/>
</dbReference>